<dbReference type="STRING" id="135651.G0P0H6"/>
<dbReference type="InParanoid" id="G0P0H6"/>
<feature type="domain" description="G-protein coupled receptors family 1 profile" evidence="6">
    <location>
        <begin position="417"/>
        <end position="701"/>
    </location>
</feature>
<dbReference type="EMBL" id="GL380000">
    <property type="protein sequence ID" value="EGT41755.1"/>
    <property type="molecule type" value="Genomic_DNA"/>
</dbReference>
<evidence type="ECO:0000256" key="2">
    <source>
        <dbReference type="ARBA" id="ARBA00022692"/>
    </source>
</evidence>
<reference evidence="8" key="1">
    <citation type="submission" date="2011-07" db="EMBL/GenBank/DDBJ databases">
        <authorList>
            <consortium name="Caenorhabditis brenneri Sequencing and Analysis Consortium"/>
            <person name="Wilson R.K."/>
        </authorList>
    </citation>
    <scope>NUCLEOTIDE SEQUENCE [LARGE SCALE GENOMIC DNA]</scope>
    <source>
        <strain evidence="8">PB2801</strain>
    </source>
</reference>
<dbReference type="AlphaFoldDB" id="G0P0H6"/>
<dbReference type="OrthoDB" id="5863206at2759"/>
<keyword evidence="8" id="KW-1185">Reference proteome</keyword>
<dbReference type="OMA" id="WLEPREC"/>
<dbReference type="SUPFAM" id="SSF81321">
    <property type="entry name" value="Family A G protein-coupled receptor-like"/>
    <property type="match status" value="2"/>
</dbReference>
<evidence type="ECO:0000256" key="5">
    <source>
        <dbReference type="SAM" id="Phobius"/>
    </source>
</evidence>
<feature type="transmembrane region" description="Helical" evidence="5">
    <location>
        <begin position="128"/>
        <end position="148"/>
    </location>
</feature>
<feature type="transmembrane region" description="Helical" evidence="5">
    <location>
        <begin position="229"/>
        <end position="255"/>
    </location>
</feature>
<dbReference type="CDD" id="cd14978">
    <property type="entry name" value="7tmA_FMRFamide_R-like"/>
    <property type="match status" value="1"/>
</dbReference>
<evidence type="ECO:0000313" key="8">
    <source>
        <dbReference type="Proteomes" id="UP000008068"/>
    </source>
</evidence>
<dbReference type="InterPro" id="IPR019427">
    <property type="entry name" value="7TM_GPCR_serpentine_rcpt_Srw"/>
</dbReference>
<evidence type="ECO:0000256" key="4">
    <source>
        <dbReference type="ARBA" id="ARBA00023136"/>
    </source>
</evidence>
<dbReference type="PANTHER" id="PTHR22751:SF166">
    <property type="entry name" value="G-PROTEIN COUPLED RECEPTORS FAMILY 1 PROFILE DOMAIN-CONTAINING PROTEIN"/>
    <property type="match status" value="1"/>
</dbReference>
<sequence length="728" mass="82438">MSITTYDNATYLFPDSGESARYVLFHAFKWAQVVGFNSVQTEFYIAFFGVLLTSVHIWILTRKVMMTSSVISIMIGIAFFDMTSMVITIGTNHMLYGTEGSECKPPTTLLSFQIFWFFNSIRDMVRRASTWLGVLMAFIRYTGLKFAMTPIFSKLSKAIFGVYAIIVSIVPSFILSVFYWLKYEIANSETQLWKPGDECSNYSPTDIRPVVSQKPSKLFTDNNGIVGKVFMLINGSISKIIPCILLPTLTILLIVELQNAKKVREKLNSQERGKSTERTTALVIFMALSFFVAELPLGTAWALQVACTDIGFLLLATYVNHLCNAMFTINSITHCLVFFVMSSQYRKTVRMVFGKSRKTSEVLMETTTSAYDMANSLFPNFENSTKLGVYDFLLYLDKIAHPILDFQLYFSIFGVLITVLHIFILSRKAMITSSVISLMIGIAISDLISMLSLIESNGKFLDVKGTNCTPPLTLLALQLYWISAITRDLFRRVSTWLGVLMALFRYLTLKFAKSGFQQFSEPNFGFKTVLGTFFISSGFSISYFFRFEIFQEGVWTPLKNCTNIDLSTSYPVYAQKHSFLFSWHNEIVGKVYMFLNGTLSKIVPCVLLPLLTLLLILHLRAADKIRSAKNFSKSISSGTEKTTALVILMAVLFFIVELPIGITVALQVSYTDVGYWWIQTYVQHFCNTLFAISTSIHCVICFLMSSQYRKTCSRLFRRQHVVSVGNSH</sequence>
<feature type="transmembrane region" description="Helical" evidence="5">
    <location>
        <begin position="643"/>
        <end position="668"/>
    </location>
</feature>
<gene>
    <name evidence="7" type="ORF">CAEBREN_13767</name>
</gene>
<evidence type="ECO:0000256" key="1">
    <source>
        <dbReference type="ARBA" id="ARBA00004370"/>
    </source>
</evidence>
<feature type="transmembrane region" description="Helical" evidence="5">
    <location>
        <begin position="73"/>
        <end position="96"/>
    </location>
</feature>
<feature type="transmembrane region" description="Helical" evidence="5">
    <location>
        <begin position="276"/>
        <end position="293"/>
    </location>
</feature>
<feature type="transmembrane region" description="Helical" evidence="5">
    <location>
        <begin position="160"/>
        <end position="181"/>
    </location>
</feature>
<evidence type="ECO:0000256" key="3">
    <source>
        <dbReference type="ARBA" id="ARBA00022989"/>
    </source>
</evidence>
<dbReference type="PROSITE" id="PS50262">
    <property type="entry name" value="G_PROTEIN_RECEP_F1_2"/>
    <property type="match status" value="2"/>
</dbReference>
<dbReference type="GO" id="GO:0016020">
    <property type="term" value="C:membrane"/>
    <property type="evidence" value="ECO:0007669"/>
    <property type="project" value="UniProtKB-SubCell"/>
</dbReference>
<feature type="transmembrane region" description="Helical" evidence="5">
    <location>
        <begin position="601"/>
        <end position="622"/>
    </location>
</feature>
<accession>G0P0H6</accession>
<evidence type="ECO:0000259" key="6">
    <source>
        <dbReference type="PROSITE" id="PS50262"/>
    </source>
</evidence>
<feature type="transmembrane region" description="Helical" evidence="5">
    <location>
        <begin position="688"/>
        <end position="708"/>
    </location>
</feature>
<feature type="transmembrane region" description="Helical" evidence="5">
    <location>
        <begin position="524"/>
        <end position="545"/>
    </location>
</feature>
<protein>
    <recommendedName>
        <fullName evidence="6">G-protein coupled receptors family 1 profile domain-containing protein</fullName>
    </recommendedName>
</protein>
<dbReference type="HOGENOM" id="CLU_017141_0_0_1"/>
<keyword evidence="4 5" id="KW-0472">Membrane</keyword>
<dbReference type="Pfam" id="PF10324">
    <property type="entry name" value="7TM_GPCR_Srw"/>
    <property type="match status" value="2"/>
</dbReference>
<keyword evidence="3 5" id="KW-1133">Transmembrane helix</keyword>
<feature type="transmembrane region" description="Helical" evidence="5">
    <location>
        <begin position="43"/>
        <end position="61"/>
    </location>
</feature>
<organism evidence="8">
    <name type="scientific">Caenorhabditis brenneri</name>
    <name type="common">Nematode worm</name>
    <dbReference type="NCBI Taxonomy" id="135651"/>
    <lineage>
        <taxon>Eukaryota</taxon>
        <taxon>Metazoa</taxon>
        <taxon>Ecdysozoa</taxon>
        <taxon>Nematoda</taxon>
        <taxon>Chromadorea</taxon>
        <taxon>Rhabditida</taxon>
        <taxon>Rhabditina</taxon>
        <taxon>Rhabditomorpha</taxon>
        <taxon>Rhabditoidea</taxon>
        <taxon>Rhabditidae</taxon>
        <taxon>Peloderinae</taxon>
        <taxon>Caenorhabditis</taxon>
    </lineage>
</organism>
<dbReference type="PANTHER" id="PTHR22751">
    <property type="entry name" value="G-PROTEIN COUPLED RECEPTOR-RELATED"/>
    <property type="match status" value="1"/>
</dbReference>
<feature type="transmembrane region" description="Helical" evidence="5">
    <location>
        <begin position="436"/>
        <end position="454"/>
    </location>
</feature>
<feature type="domain" description="G-protein coupled receptors family 1 profile" evidence="6">
    <location>
        <begin position="52"/>
        <end position="338"/>
    </location>
</feature>
<feature type="transmembrane region" description="Helical" evidence="5">
    <location>
        <begin position="406"/>
        <end position="424"/>
    </location>
</feature>
<dbReference type="Proteomes" id="UP000008068">
    <property type="component" value="Unassembled WGS sequence"/>
</dbReference>
<comment type="subcellular location">
    <subcellularLocation>
        <location evidence="1">Membrane</location>
    </subcellularLocation>
</comment>
<dbReference type="InterPro" id="IPR017452">
    <property type="entry name" value="GPCR_Rhodpsn_7TM"/>
</dbReference>
<keyword evidence="2 5" id="KW-0812">Transmembrane</keyword>
<name>G0P0H6_CAEBE</name>
<dbReference type="Gene3D" id="1.20.1070.10">
    <property type="entry name" value="Rhodopsin 7-helix transmembrane proteins"/>
    <property type="match status" value="2"/>
</dbReference>
<dbReference type="eggNOG" id="ENOG502TFNN">
    <property type="taxonomic scope" value="Eukaryota"/>
</dbReference>
<feature type="transmembrane region" description="Helical" evidence="5">
    <location>
        <begin position="326"/>
        <end position="345"/>
    </location>
</feature>
<dbReference type="GO" id="GO:0008528">
    <property type="term" value="F:G protein-coupled peptide receptor activity"/>
    <property type="evidence" value="ECO:0007669"/>
    <property type="project" value="InterPro"/>
</dbReference>
<evidence type="ECO:0000313" key="7">
    <source>
        <dbReference type="EMBL" id="EGT41755.1"/>
    </source>
</evidence>
<proteinExistence type="predicted"/>